<accession>A0A0F9MBK8</accession>
<dbReference type="EMBL" id="LAZR01005066">
    <property type="protein sequence ID" value="KKN03149.1"/>
    <property type="molecule type" value="Genomic_DNA"/>
</dbReference>
<reference evidence="1" key="1">
    <citation type="journal article" date="2015" name="Nature">
        <title>Complex archaea that bridge the gap between prokaryotes and eukaryotes.</title>
        <authorList>
            <person name="Spang A."/>
            <person name="Saw J.H."/>
            <person name="Jorgensen S.L."/>
            <person name="Zaremba-Niedzwiedzka K."/>
            <person name="Martijn J."/>
            <person name="Lind A.E."/>
            <person name="van Eijk R."/>
            <person name="Schleper C."/>
            <person name="Guy L."/>
            <person name="Ettema T.J."/>
        </authorList>
    </citation>
    <scope>NUCLEOTIDE SEQUENCE</scope>
</reference>
<protein>
    <submittedName>
        <fullName evidence="1">Uncharacterized protein</fullName>
    </submittedName>
</protein>
<evidence type="ECO:0000313" key="1">
    <source>
        <dbReference type="EMBL" id="KKN03149.1"/>
    </source>
</evidence>
<proteinExistence type="predicted"/>
<gene>
    <name evidence="1" type="ORF">LCGC14_1110620</name>
</gene>
<dbReference type="AlphaFoldDB" id="A0A0F9MBK8"/>
<organism evidence="1">
    <name type="scientific">marine sediment metagenome</name>
    <dbReference type="NCBI Taxonomy" id="412755"/>
    <lineage>
        <taxon>unclassified sequences</taxon>
        <taxon>metagenomes</taxon>
        <taxon>ecological metagenomes</taxon>
    </lineage>
</organism>
<sequence>MPKYDPNTDIPYGLSAADFPITFYDRPQLAFGNLLKGNIDAATRSIFAPQTLTPGEIQSFRSALFKGKKPNPFLKTITDIATNPLVIIGLAAGLWKFPIGSTKPLIDLAAGLMPKAVSMGKMMSGLHPAIYNFRSVPGMYQALADVVSTNMK</sequence>
<name>A0A0F9MBK8_9ZZZZ</name>
<comment type="caution">
    <text evidence="1">The sequence shown here is derived from an EMBL/GenBank/DDBJ whole genome shotgun (WGS) entry which is preliminary data.</text>
</comment>
<feature type="non-terminal residue" evidence="1">
    <location>
        <position position="152"/>
    </location>
</feature>